<name>A0A8J7GLR8_9ACTN</name>
<organism evidence="3 4">
    <name type="scientific">Longispora fulva</name>
    <dbReference type="NCBI Taxonomy" id="619741"/>
    <lineage>
        <taxon>Bacteria</taxon>
        <taxon>Bacillati</taxon>
        <taxon>Actinomycetota</taxon>
        <taxon>Actinomycetes</taxon>
        <taxon>Micromonosporales</taxon>
        <taxon>Micromonosporaceae</taxon>
        <taxon>Longispora</taxon>
    </lineage>
</organism>
<evidence type="ECO:0000313" key="4">
    <source>
        <dbReference type="Proteomes" id="UP000622552"/>
    </source>
</evidence>
<protein>
    <submittedName>
        <fullName evidence="3">Uncharacterized protein</fullName>
    </submittedName>
</protein>
<feature type="signal peptide" evidence="2">
    <location>
        <begin position="1"/>
        <end position="23"/>
    </location>
</feature>
<proteinExistence type="predicted"/>
<accession>A0A8J7GLR8</accession>
<dbReference type="EMBL" id="JADOUF010000001">
    <property type="protein sequence ID" value="MBG6139118.1"/>
    <property type="molecule type" value="Genomic_DNA"/>
</dbReference>
<dbReference type="AlphaFoldDB" id="A0A8J7GLR8"/>
<feature type="region of interest" description="Disordered" evidence="1">
    <location>
        <begin position="16"/>
        <end position="123"/>
    </location>
</feature>
<feature type="chain" id="PRO_5035166048" evidence="2">
    <location>
        <begin position="24"/>
        <end position="123"/>
    </location>
</feature>
<gene>
    <name evidence="3" type="ORF">IW245_005312</name>
</gene>
<reference evidence="3" key="1">
    <citation type="submission" date="2020-11" db="EMBL/GenBank/DDBJ databases">
        <title>Sequencing the genomes of 1000 actinobacteria strains.</title>
        <authorList>
            <person name="Klenk H.-P."/>
        </authorList>
    </citation>
    <scope>NUCLEOTIDE SEQUENCE</scope>
    <source>
        <strain evidence="3">DSM 45356</strain>
    </source>
</reference>
<keyword evidence="4" id="KW-1185">Reference proteome</keyword>
<keyword evidence="2" id="KW-0732">Signal</keyword>
<dbReference type="RefSeq" id="WP_197005806.1">
    <property type="nucleotide sequence ID" value="NZ_BONS01000012.1"/>
</dbReference>
<sequence>MRRLLLAGLVVLALAGCGGPAPAQSAPKDAGAPSCQRPTDRPTDRPGGWPSGRPTDRPFGYPSGRPSGFPTDRGNRPSGFPSDRPTARPTDGRSGGPGGMRGCFSPRPRRSEAPGQPTPEATP</sequence>
<dbReference type="Proteomes" id="UP000622552">
    <property type="component" value="Unassembled WGS sequence"/>
</dbReference>
<comment type="caution">
    <text evidence="3">The sequence shown here is derived from an EMBL/GenBank/DDBJ whole genome shotgun (WGS) entry which is preliminary data.</text>
</comment>
<evidence type="ECO:0000256" key="2">
    <source>
        <dbReference type="SAM" id="SignalP"/>
    </source>
</evidence>
<evidence type="ECO:0000313" key="3">
    <source>
        <dbReference type="EMBL" id="MBG6139118.1"/>
    </source>
</evidence>
<dbReference type="PROSITE" id="PS51257">
    <property type="entry name" value="PROKAR_LIPOPROTEIN"/>
    <property type="match status" value="1"/>
</dbReference>
<evidence type="ECO:0000256" key="1">
    <source>
        <dbReference type="SAM" id="MobiDB-lite"/>
    </source>
</evidence>